<dbReference type="PRINTS" id="PR00035">
    <property type="entry name" value="HTHGNTR"/>
</dbReference>
<dbReference type="PANTHER" id="PTHR44846:SF17">
    <property type="entry name" value="GNTR-FAMILY TRANSCRIPTIONAL REGULATOR"/>
    <property type="match status" value="1"/>
</dbReference>
<evidence type="ECO:0000256" key="2">
    <source>
        <dbReference type="ARBA" id="ARBA00023125"/>
    </source>
</evidence>
<keyword evidence="2" id="KW-0238">DNA-binding</keyword>
<evidence type="ECO:0000313" key="5">
    <source>
        <dbReference type="EMBL" id="KAA1400033.1"/>
    </source>
</evidence>
<keyword evidence="6" id="KW-1185">Reference proteome</keyword>
<dbReference type="Pfam" id="PF00392">
    <property type="entry name" value="GntR"/>
    <property type="match status" value="1"/>
</dbReference>
<feature type="domain" description="HTH gntR-type" evidence="4">
    <location>
        <begin position="21"/>
        <end position="89"/>
    </location>
</feature>
<accession>A0A5M4FJU6</accession>
<dbReference type="InterPro" id="IPR028978">
    <property type="entry name" value="Chorismate_lyase_/UTRA_dom_sf"/>
</dbReference>
<sequence>MSRYIVRMPGPRFTLDRSSPVPLYFQVAEQFEHAILSGEIAPGERIDNEIALAKDLGLSRPTMRQAIQVLVDKGMLVRKRGVGTQVVHGKIRRSVELTSLFDDLSAAGQKPRTEVLAVGKVAAEEDVAHELQLSIGDDVWSLERLRFVGKQPLAVMHNFIPLDVVDLDAVDLETVGLYAHMRTSGILMRVARQRIGARGAGAEEAALLGEKKGSPLLTMQRTAYDNAGRAVEYGRHAYRPDLYAFELTLVDR</sequence>
<comment type="caution">
    <text evidence="5">The sequence shown here is derived from an EMBL/GenBank/DDBJ whole genome shotgun (WGS) entry which is preliminary data.</text>
</comment>
<dbReference type="InterPro" id="IPR050679">
    <property type="entry name" value="Bact_HTH_transcr_reg"/>
</dbReference>
<dbReference type="Pfam" id="PF07702">
    <property type="entry name" value="UTRA"/>
    <property type="match status" value="1"/>
</dbReference>
<keyword evidence="3" id="KW-0804">Transcription</keyword>
<dbReference type="CDD" id="cd07377">
    <property type="entry name" value="WHTH_GntR"/>
    <property type="match status" value="1"/>
</dbReference>
<organism evidence="5 6">
    <name type="scientific">Aeromicrobium ginsengisoli</name>
    <dbReference type="NCBI Taxonomy" id="363867"/>
    <lineage>
        <taxon>Bacteria</taxon>
        <taxon>Bacillati</taxon>
        <taxon>Actinomycetota</taxon>
        <taxon>Actinomycetes</taxon>
        <taxon>Propionibacteriales</taxon>
        <taxon>Nocardioidaceae</taxon>
        <taxon>Aeromicrobium</taxon>
    </lineage>
</organism>
<dbReference type="Gene3D" id="3.40.1410.10">
    <property type="entry name" value="Chorismate lyase-like"/>
    <property type="match status" value="1"/>
</dbReference>
<dbReference type="GO" id="GO:0045892">
    <property type="term" value="P:negative regulation of DNA-templated transcription"/>
    <property type="evidence" value="ECO:0007669"/>
    <property type="project" value="TreeGrafter"/>
</dbReference>
<dbReference type="AlphaFoldDB" id="A0A5M4FJU6"/>
<dbReference type="InterPro" id="IPR011663">
    <property type="entry name" value="UTRA"/>
</dbReference>
<evidence type="ECO:0000256" key="3">
    <source>
        <dbReference type="ARBA" id="ARBA00023163"/>
    </source>
</evidence>
<dbReference type="GO" id="GO:0003700">
    <property type="term" value="F:DNA-binding transcription factor activity"/>
    <property type="evidence" value="ECO:0007669"/>
    <property type="project" value="InterPro"/>
</dbReference>
<reference evidence="5" key="1">
    <citation type="submission" date="2019-09" db="EMBL/GenBank/DDBJ databases">
        <authorList>
            <person name="Li J."/>
        </authorList>
    </citation>
    <scope>NUCLEOTIDE SEQUENCE [LARGE SCALE GENOMIC DNA]</scope>
    <source>
        <strain evidence="5">JCM 14732</strain>
    </source>
</reference>
<dbReference type="InterPro" id="IPR000524">
    <property type="entry name" value="Tscrpt_reg_HTH_GntR"/>
</dbReference>
<dbReference type="OrthoDB" id="3194402at2"/>
<dbReference type="InterPro" id="IPR036390">
    <property type="entry name" value="WH_DNA-bd_sf"/>
</dbReference>
<evidence type="ECO:0000256" key="1">
    <source>
        <dbReference type="ARBA" id="ARBA00023015"/>
    </source>
</evidence>
<dbReference type="EMBL" id="SDPQ02000001">
    <property type="protein sequence ID" value="KAA1400033.1"/>
    <property type="molecule type" value="Genomic_DNA"/>
</dbReference>
<dbReference type="InterPro" id="IPR036388">
    <property type="entry name" value="WH-like_DNA-bd_sf"/>
</dbReference>
<dbReference type="GO" id="GO:0003677">
    <property type="term" value="F:DNA binding"/>
    <property type="evidence" value="ECO:0007669"/>
    <property type="project" value="UniProtKB-KW"/>
</dbReference>
<dbReference type="PROSITE" id="PS50949">
    <property type="entry name" value="HTH_GNTR"/>
    <property type="match status" value="1"/>
</dbReference>
<dbReference type="Gene3D" id="1.10.10.10">
    <property type="entry name" value="Winged helix-like DNA-binding domain superfamily/Winged helix DNA-binding domain"/>
    <property type="match status" value="1"/>
</dbReference>
<dbReference type="SMART" id="SM00345">
    <property type="entry name" value="HTH_GNTR"/>
    <property type="match status" value="1"/>
</dbReference>
<dbReference type="Proteomes" id="UP000380867">
    <property type="component" value="Unassembled WGS sequence"/>
</dbReference>
<evidence type="ECO:0000313" key="6">
    <source>
        <dbReference type="Proteomes" id="UP000380867"/>
    </source>
</evidence>
<dbReference type="SMART" id="SM00866">
    <property type="entry name" value="UTRA"/>
    <property type="match status" value="1"/>
</dbReference>
<name>A0A5M4FJU6_9ACTN</name>
<gene>
    <name evidence="5" type="ORF">ESP70_004605</name>
</gene>
<protein>
    <submittedName>
        <fullName evidence="5">GntR family transcriptional regulator</fullName>
    </submittedName>
</protein>
<dbReference type="SUPFAM" id="SSF46785">
    <property type="entry name" value="Winged helix' DNA-binding domain"/>
    <property type="match status" value="1"/>
</dbReference>
<proteinExistence type="predicted"/>
<dbReference type="PANTHER" id="PTHR44846">
    <property type="entry name" value="MANNOSYL-D-GLYCERATE TRANSPORT/METABOLISM SYSTEM REPRESSOR MNGR-RELATED"/>
    <property type="match status" value="1"/>
</dbReference>
<dbReference type="SUPFAM" id="SSF64288">
    <property type="entry name" value="Chorismate lyase-like"/>
    <property type="match status" value="1"/>
</dbReference>
<evidence type="ECO:0000259" key="4">
    <source>
        <dbReference type="PROSITE" id="PS50949"/>
    </source>
</evidence>
<keyword evidence="1" id="KW-0805">Transcription regulation</keyword>